<dbReference type="InterPro" id="IPR008220">
    <property type="entry name" value="HAT_MetX-like"/>
</dbReference>
<dbReference type="GO" id="GO:0004414">
    <property type="term" value="F:homoserine O-acetyltransferase activity"/>
    <property type="evidence" value="ECO:0007669"/>
    <property type="project" value="TreeGrafter"/>
</dbReference>
<dbReference type="GO" id="GO:0009092">
    <property type="term" value="P:homoserine metabolic process"/>
    <property type="evidence" value="ECO:0007669"/>
    <property type="project" value="TreeGrafter"/>
</dbReference>
<dbReference type="SUPFAM" id="SSF53474">
    <property type="entry name" value="alpha/beta-Hydrolases"/>
    <property type="match status" value="1"/>
</dbReference>
<name>A0A6J6M2R7_9ZZZZ</name>
<dbReference type="Gene3D" id="3.40.50.1820">
    <property type="entry name" value="alpha/beta hydrolase"/>
    <property type="match status" value="1"/>
</dbReference>
<dbReference type="PANTHER" id="PTHR32268">
    <property type="entry name" value="HOMOSERINE O-ACETYLTRANSFERASE"/>
    <property type="match status" value="1"/>
</dbReference>
<dbReference type="EMBL" id="CAEZWR010000098">
    <property type="protein sequence ID" value="CAB4667579.1"/>
    <property type="molecule type" value="Genomic_DNA"/>
</dbReference>
<proteinExistence type="predicted"/>
<dbReference type="AlphaFoldDB" id="A0A6J6M2R7"/>
<reference evidence="1" key="1">
    <citation type="submission" date="2020-05" db="EMBL/GenBank/DDBJ databases">
        <authorList>
            <person name="Chiriac C."/>
            <person name="Salcher M."/>
            <person name="Ghai R."/>
            <person name="Kavagutti S V."/>
        </authorList>
    </citation>
    <scope>NUCLEOTIDE SEQUENCE</scope>
</reference>
<gene>
    <name evidence="1" type="ORF">UFOPK2282_00903</name>
</gene>
<protein>
    <submittedName>
        <fullName evidence="1">Unannotated protein</fullName>
    </submittedName>
</protein>
<dbReference type="InterPro" id="IPR029058">
    <property type="entry name" value="AB_hydrolase_fold"/>
</dbReference>
<accession>A0A6J6M2R7</accession>
<sequence>MSFFDLGRGRGGADVALAGVTAPLTVVGINTDRLFPIHQQQRIVDLAPGADQLHVVESLVGHDGFLVEDEQVAKFVKIALDKIR</sequence>
<evidence type="ECO:0000313" key="1">
    <source>
        <dbReference type="EMBL" id="CAB4667579.1"/>
    </source>
</evidence>
<dbReference type="GO" id="GO:0009086">
    <property type="term" value="P:methionine biosynthetic process"/>
    <property type="evidence" value="ECO:0007669"/>
    <property type="project" value="TreeGrafter"/>
</dbReference>
<organism evidence="1">
    <name type="scientific">freshwater metagenome</name>
    <dbReference type="NCBI Taxonomy" id="449393"/>
    <lineage>
        <taxon>unclassified sequences</taxon>
        <taxon>metagenomes</taxon>
        <taxon>ecological metagenomes</taxon>
    </lineage>
</organism>
<dbReference type="PANTHER" id="PTHR32268:SF11">
    <property type="entry name" value="HOMOSERINE O-ACETYLTRANSFERASE"/>
    <property type="match status" value="1"/>
</dbReference>